<dbReference type="InterPro" id="IPR002645">
    <property type="entry name" value="STAS_dom"/>
</dbReference>
<dbReference type="RefSeq" id="WP_055394665.1">
    <property type="nucleotide sequence ID" value="NZ_LCTZ01000002.1"/>
</dbReference>
<gene>
    <name evidence="2" type="ORF">AAY42_09805</name>
</gene>
<evidence type="ECO:0000259" key="1">
    <source>
        <dbReference type="PROSITE" id="PS50801"/>
    </source>
</evidence>
<dbReference type="OrthoDB" id="1163458at2"/>
<dbReference type="AlphaFoldDB" id="A0A0Q1CGV5"/>
<proteinExistence type="predicted"/>
<dbReference type="Pfam" id="PF01740">
    <property type="entry name" value="STAS"/>
    <property type="match status" value="1"/>
</dbReference>
<comment type="caution">
    <text evidence="2">The sequence shown here is derived from an EMBL/GenBank/DDBJ whole genome shotgun (WGS) entry which is preliminary data.</text>
</comment>
<keyword evidence="3" id="KW-1185">Reference proteome</keyword>
<sequence>MSLEIRENRGIFEILGNVSIQHVGTLNSYFDSILEQHENFVVSLEKVTTLDSAAARFFEKLYQKSAKQNKVISLIGRQNRSISEIMNTTKTNYILSTDRV</sequence>
<dbReference type="STRING" id="346185.AAY42_09805"/>
<name>A0A0Q1CGV5_9FLAO</name>
<organism evidence="2 3">
    <name type="scientific">Flagellimonas eckloniae</name>
    <dbReference type="NCBI Taxonomy" id="346185"/>
    <lineage>
        <taxon>Bacteria</taxon>
        <taxon>Pseudomonadati</taxon>
        <taxon>Bacteroidota</taxon>
        <taxon>Flavobacteriia</taxon>
        <taxon>Flavobacteriales</taxon>
        <taxon>Flavobacteriaceae</taxon>
        <taxon>Flagellimonas</taxon>
    </lineage>
</organism>
<dbReference type="PROSITE" id="PS50801">
    <property type="entry name" value="STAS"/>
    <property type="match status" value="1"/>
</dbReference>
<protein>
    <recommendedName>
        <fullName evidence="1">STAS domain-containing protein</fullName>
    </recommendedName>
</protein>
<evidence type="ECO:0000313" key="2">
    <source>
        <dbReference type="EMBL" id="KQC30136.1"/>
    </source>
</evidence>
<dbReference type="InterPro" id="IPR036513">
    <property type="entry name" value="STAS_dom_sf"/>
</dbReference>
<evidence type="ECO:0000313" key="3">
    <source>
        <dbReference type="Proteomes" id="UP000050827"/>
    </source>
</evidence>
<dbReference type="Proteomes" id="UP000050827">
    <property type="component" value="Unassembled WGS sequence"/>
</dbReference>
<accession>A0A0Q1CGV5</accession>
<dbReference type="Gene3D" id="3.30.750.24">
    <property type="entry name" value="STAS domain"/>
    <property type="match status" value="1"/>
</dbReference>
<reference evidence="2 3" key="1">
    <citation type="submission" date="2015-04" db="EMBL/GenBank/DDBJ databases">
        <title>Complete genome of flavobacterium.</title>
        <authorList>
            <person name="Kwon Y.M."/>
            <person name="Kim S.-J."/>
        </authorList>
    </citation>
    <scope>NUCLEOTIDE SEQUENCE [LARGE SCALE GENOMIC DNA]</scope>
    <source>
        <strain evidence="2 3">DK169</strain>
    </source>
</reference>
<dbReference type="SUPFAM" id="SSF52091">
    <property type="entry name" value="SpoIIaa-like"/>
    <property type="match status" value="1"/>
</dbReference>
<feature type="domain" description="STAS" evidence="1">
    <location>
        <begin position="1"/>
        <end position="100"/>
    </location>
</feature>
<dbReference type="EMBL" id="LCTZ01000002">
    <property type="protein sequence ID" value="KQC30136.1"/>
    <property type="molecule type" value="Genomic_DNA"/>
</dbReference>